<dbReference type="PANTHER" id="PTHR43214">
    <property type="entry name" value="TWO-COMPONENT RESPONSE REGULATOR"/>
    <property type="match status" value="1"/>
</dbReference>
<dbReference type="InterPro" id="IPR039420">
    <property type="entry name" value="WalR-like"/>
</dbReference>
<proteinExistence type="predicted"/>
<keyword evidence="1" id="KW-0238">DNA-binding</keyword>
<dbReference type="CDD" id="cd19930">
    <property type="entry name" value="REC_DesR-like"/>
    <property type="match status" value="1"/>
</dbReference>
<dbReference type="InterPro" id="IPR016032">
    <property type="entry name" value="Sig_transdc_resp-reg_C-effctor"/>
</dbReference>
<dbReference type="Proteomes" id="UP000006375">
    <property type="component" value="Chromosome"/>
</dbReference>
<dbReference type="InterPro" id="IPR001789">
    <property type="entry name" value="Sig_transdc_resp-reg_receiver"/>
</dbReference>
<dbReference type="Gene3D" id="3.40.50.2300">
    <property type="match status" value="1"/>
</dbReference>
<dbReference type="PROSITE" id="PS50043">
    <property type="entry name" value="HTH_LUXR_2"/>
    <property type="match status" value="1"/>
</dbReference>
<dbReference type="InterPro" id="IPR011006">
    <property type="entry name" value="CheY-like_superfamily"/>
</dbReference>
<sequence length="224" mass="24807">MIRLILAEDQTMLLDAFEALLQLEDDIKIVGRATDGREALDLIREHRPDVVLTDIEMPHVTGIELAEKILQESLPSRVMIVTTFGRSGYLRRALQAGVRGYMLKDAPITQLAAAIRKVAAGGRAIAPDLAEAVWDALPDPLSERERAMLRLAEAGRTNREIAEELSLSSGTVRNYFSEIVQKLDARNRIEAGPDRPRKRLALTGTGKTVRRKKSLPEVHPAMIG</sequence>
<dbReference type="PROSITE" id="PS50110">
    <property type="entry name" value="RESPONSE_REGULATORY"/>
    <property type="match status" value="1"/>
</dbReference>
<dbReference type="Pfam" id="PF00196">
    <property type="entry name" value="GerE"/>
    <property type="match status" value="1"/>
</dbReference>
<evidence type="ECO:0000256" key="1">
    <source>
        <dbReference type="ARBA" id="ARBA00023125"/>
    </source>
</evidence>
<name>Q5FR83_GLUOX</name>
<gene>
    <name evidence="5" type="ordered locus">GOX1361</name>
</gene>
<evidence type="ECO:0000313" key="6">
    <source>
        <dbReference type="Proteomes" id="UP000006375"/>
    </source>
</evidence>
<dbReference type="GO" id="GO:0003677">
    <property type="term" value="F:DNA binding"/>
    <property type="evidence" value="ECO:0007669"/>
    <property type="project" value="UniProtKB-KW"/>
</dbReference>
<accession>Q5FR83</accession>
<protein>
    <submittedName>
        <fullName evidence="5">Two component response regulator</fullName>
    </submittedName>
</protein>
<dbReference type="GO" id="GO:0000160">
    <property type="term" value="P:phosphorelay signal transduction system"/>
    <property type="evidence" value="ECO:0007669"/>
    <property type="project" value="InterPro"/>
</dbReference>
<dbReference type="AlphaFoldDB" id="Q5FR83"/>
<dbReference type="Pfam" id="PF00072">
    <property type="entry name" value="Response_reg"/>
    <property type="match status" value="1"/>
</dbReference>
<dbReference type="RefSeq" id="WP_011252903.1">
    <property type="nucleotide sequence ID" value="NC_006677.1"/>
</dbReference>
<feature type="domain" description="HTH luxR-type" evidence="3">
    <location>
        <begin position="134"/>
        <end position="200"/>
    </location>
</feature>
<dbReference type="PANTHER" id="PTHR43214:SF42">
    <property type="entry name" value="TRANSCRIPTIONAL REGULATORY PROTEIN DESR"/>
    <property type="match status" value="1"/>
</dbReference>
<organism evidence="5 6">
    <name type="scientific">Gluconobacter oxydans (strain 621H)</name>
    <name type="common">Gluconobacter suboxydans</name>
    <dbReference type="NCBI Taxonomy" id="290633"/>
    <lineage>
        <taxon>Bacteria</taxon>
        <taxon>Pseudomonadati</taxon>
        <taxon>Pseudomonadota</taxon>
        <taxon>Alphaproteobacteria</taxon>
        <taxon>Acetobacterales</taxon>
        <taxon>Acetobacteraceae</taxon>
        <taxon>Gluconobacter</taxon>
    </lineage>
</organism>
<evidence type="ECO:0000313" key="5">
    <source>
        <dbReference type="EMBL" id="AAW61113.1"/>
    </source>
</evidence>
<dbReference type="CDD" id="cd06170">
    <property type="entry name" value="LuxR_C_like"/>
    <property type="match status" value="1"/>
</dbReference>
<evidence type="ECO:0000259" key="4">
    <source>
        <dbReference type="PROSITE" id="PS50110"/>
    </source>
</evidence>
<dbReference type="SMART" id="SM00448">
    <property type="entry name" value="REC"/>
    <property type="match status" value="1"/>
</dbReference>
<dbReference type="SUPFAM" id="SSF52172">
    <property type="entry name" value="CheY-like"/>
    <property type="match status" value="1"/>
</dbReference>
<keyword evidence="2" id="KW-0597">Phosphoprotein</keyword>
<keyword evidence="6" id="KW-1185">Reference proteome</keyword>
<evidence type="ECO:0000256" key="2">
    <source>
        <dbReference type="PROSITE-ProRule" id="PRU00169"/>
    </source>
</evidence>
<dbReference type="SUPFAM" id="SSF46894">
    <property type="entry name" value="C-terminal effector domain of the bipartite response regulators"/>
    <property type="match status" value="1"/>
</dbReference>
<dbReference type="InterPro" id="IPR000792">
    <property type="entry name" value="Tscrpt_reg_LuxR_C"/>
</dbReference>
<dbReference type="GO" id="GO:0006355">
    <property type="term" value="P:regulation of DNA-templated transcription"/>
    <property type="evidence" value="ECO:0007669"/>
    <property type="project" value="InterPro"/>
</dbReference>
<dbReference type="SMART" id="SM00421">
    <property type="entry name" value="HTH_LUXR"/>
    <property type="match status" value="1"/>
</dbReference>
<dbReference type="KEGG" id="gox:GOX1361"/>
<dbReference type="EMBL" id="CP000009">
    <property type="protein sequence ID" value="AAW61113.1"/>
    <property type="molecule type" value="Genomic_DNA"/>
</dbReference>
<dbReference type="STRING" id="290633.GOX1361"/>
<evidence type="ECO:0000259" key="3">
    <source>
        <dbReference type="PROSITE" id="PS50043"/>
    </source>
</evidence>
<dbReference type="HOGENOM" id="CLU_000445_90_10_5"/>
<dbReference type="PRINTS" id="PR00038">
    <property type="entry name" value="HTHLUXR"/>
</dbReference>
<feature type="modified residue" description="4-aspartylphosphate" evidence="2">
    <location>
        <position position="54"/>
    </location>
</feature>
<dbReference type="eggNOG" id="COG2197">
    <property type="taxonomic scope" value="Bacteria"/>
</dbReference>
<reference evidence="5 6" key="1">
    <citation type="journal article" date="2005" name="Nat. Biotechnol.">
        <title>Complete genome sequence of the acetic acid bacterium Gluconobacter oxydans.</title>
        <authorList>
            <person name="Prust C."/>
            <person name="Hoffmeister M."/>
            <person name="Liesegang H."/>
            <person name="Wiezer A."/>
            <person name="Fricke W.F."/>
            <person name="Ehrenreich A."/>
            <person name="Gottschalk G."/>
            <person name="Deppenmeier U."/>
        </authorList>
    </citation>
    <scope>NUCLEOTIDE SEQUENCE [LARGE SCALE GENOMIC DNA]</scope>
    <source>
        <strain evidence="5 6">621H</strain>
    </source>
</reference>
<feature type="domain" description="Response regulatory" evidence="4">
    <location>
        <begin position="3"/>
        <end position="119"/>
    </location>
</feature>